<protein>
    <submittedName>
        <fullName evidence="2">Hydrolase</fullName>
    </submittedName>
</protein>
<evidence type="ECO:0000313" key="2">
    <source>
        <dbReference type="EMBL" id="GFJ86257.1"/>
    </source>
</evidence>
<evidence type="ECO:0000313" key="3">
    <source>
        <dbReference type="Proteomes" id="UP000482800"/>
    </source>
</evidence>
<dbReference type="InterPro" id="IPR050266">
    <property type="entry name" value="AB_hydrolase_sf"/>
</dbReference>
<name>A0A6V8KWP7_9ACTN</name>
<dbReference type="InterPro" id="IPR029058">
    <property type="entry name" value="AB_hydrolase_fold"/>
</dbReference>
<keyword evidence="2" id="KW-0378">Hydrolase</keyword>
<proteinExistence type="predicted"/>
<dbReference type="GO" id="GO:0016787">
    <property type="term" value="F:hydrolase activity"/>
    <property type="evidence" value="ECO:0007669"/>
    <property type="project" value="UniProtKB-KW"/>
</dbReference>
<evidence type="ECO:0000259" key="1">
    <source>
        <dbReference type="Pfam" id="PF00561"/>
    </source>
</evidence>
<dbReference type="EMBL" id="BLPF01000005">
    <property type="protein sequence ID" value="GFJ86257.1"/>
    <property type="molecule type" value="Genomic_DNA"/>
</dbReference>
<keyword evidence="3" id="KW-1185">Reference proteome</keyword>
<feature type="domain" description="AB hydrolase-1" evidence="1">
    <location>
        <begin position="27"/>
        <end position="269"/>
    </location>
</feature>
<dbReference type="GO" id="GO:0016020">
    <property type="term" value="C:membrane"/>
    <property type="evidence" value="ECO:0007669"/>
    <property type="project" value="TreeGrafter"/>
</dbReference>
<dbReference type="AlphaFoldDB" id="A0A6V8KWP7"/>
<reference evidence="2 3" key="1">
    <citation type="submission" date="2020-03" db="EMBL/GenBank/DDBJ databases">
        <title>Whole genome shotgun sequence of Phytohabitans houttuyneae NBRC 108639.</title>
        <authorList>
            <person name="Komaki H."/>
            <person name="Tamura T."/>
        </authorList>
    </citation>
    <scope>NUCLEOTIDE SEQUENCE [LARGE SCALE GENOMIC DNA]</scope>
    <source>
        <strain evidence="2 3">NBRC 108639</strain>
    </source>
</reference>
<dbReference type="RefSeq" id="WP_173071995.1">
    <property type="nucleotide sequence ID" value="NZ_BAABGO010000002.1"/>
</dbReference>
<gene>
    <name evidence="2" type="ORF">Phou_104370</name>
</gene>
<dbReference type="Pfam" id="PF00561">
    <property type="entry name" value="Abhydrolase_1"/>
    <property type="match status" value="1"/>
</dbReference>
<organism evidence="2 3">
    <name type="scientific">Phytohabitans houttuyneae</name>
    <dbReference type="NCBI Taxonomy" id="1076126"/>
    <lineage>
        <taxon>Bacteria</taxon>
        <taxon>Bacillati</taxon>
        <taxon>Actinomycetota</taxon>
        <taxon>Actinomycetes</taxon>
        <taxon>Micromonosporales</taxon>
        <taxon>Micromonosporaceae</taxon>
    </lineage>
</organism>
<dbReference type="PANTHER" id="PTHR43798:SF33">
    <property type="entry name" value="HYDROLASE, PUTATIVE (AFU_ORTHOLOGUE AFUA_2G14860)-RELATED"/>
    <property type="match status" value="1"/>
</dbReference>
<dbReference type="Proteomes" id="UP000482800">
    <property type="component" value="Unassembled WGS sequence"/>
</dbReference>
<dbReference type="PANTHER" id="PTHR43798">
    <property type="entry name" value="MONOACYLGLYCEROL LIPASE"/>
    <property type="match status" value="1"/>
</dbReference>
<sequence length="291" mass="32066">MTVYTYHRGTIHFSEEGSRHRGAGTSFLLLHGLGGSRQQWGQVQRALATTSHSIAVDIVGFGESRGRRFHVDAASEELAFFCEAYELERCVLVSHSIGSTVAGLLAARAAPHFTRLILTSGTLFRAARIAQHPGVGVRAPRLGLAVTAQFLTGMVPMPDSLRRLVAHNAMLRTLSLWPFVAHPGRLDPVQLDAALEGAGSCAVLRILLDARMIDYPRIMSSVPQPVDLIWGAKDRLITRSDIDEMRRTANVVREHEIADCGHWPMIEKPTELTALIRIWGRDEEPGDRQGL</sequence>
<comment type="caution">
    <text evidence="2">The sequence shown here is derived from an EMBL/GenBank/DDBJ whole genome shotgun (WGS) entry which is preliminary data.</text>
</comment>
<dbReference type="Gene3D" id="3.40.50.1820">
    <property type="entry name" value="alpha/beta hydrolase"/>
    <property type="match status" value="1"/>
</dbReference>
<dbReference type="InterPro" id="IPR000073">
    <property type="entry name" value="AB_hydrolase_1"/>
</dbReference>
<dbReference type="SUPFAM" id="SSF53474">
    <property type="entry name" value="alpha/beta-Hydrolases"/>
    <property type="match status" value="1"/>
</dbReference>
<accession>A0A6V8KWP7</accession>
<reference evidence="2 3" key="2">
    <citation type="submission" date="2020-03" db="EMBL/GenBank/DDBJ databases">
        <authorList>
            <person name="Ichikawa N."/>
            <person name="Kimura A."/>
            <person name="Kitahashi Y."/>
            <person name="Uohara A."/>
        </authorList>
    </citation>
    <scope>NUCLEOTIDE SEQUENCE [LARGE SCALE GENOMIC DNA]</scope>
    <source>
        <strain evidence="2 3">NBRC 108639</strain>
    </source>
</reference>